<dbReference type="SUPFAM" id="SSF110395">
    <property type="entry name" value="CutC-like"/>
    <property type="match status" value="1"/>
</dbReference>
<dbReference type="InterPro" id="IPR036822">
    <property type="entry name" value="CutC-like_dom_sf"/>
</dbReference>
<reference evidence="3 4" key="1">
    <citation type="submission" date="2016-10" db="EMBL/GenBank/DDBJ databases">
        <authorList>
            <person name="de Groot N.N."/>
        </authorList>
    </citation>
    <scope>NUCLEOTIDE SEQUENCE [LARGE SCALE GENOMIC DNA]</scope>
    <source>
        <strain evidence="3 4">D31d</strain>
    </source>
</reference>
<dbReference type="OrthoDB" id="9815677at2"/>
<dbReference type="GO" id="GO:0005737">
    <property type="term" value="C:cytoplasm"/>
    <property type="evidence" value="ECO:0007669"/>
    <property type="project" value="UniProtKB-SubCell"/>
</dbReference>
<dbReference type="Pfam" id="PF03932">
    <property type="entry name" value="CutC"/>
    <property type="match status" value="1"/>
</dbReference>
<organism evidence="3 4">
    <name type="scientific">Xylanibacter ruminicola</name>
    <name type="common">Prevotella ruminicola</name>
    <dbReference type="NCBI Taxonomy" id="839"/>
    <lineage>
        <taxon>Bacteria</taxon>
        <taxon>Pseudomonadati</taxon>
        <taxon>Bacteroidota</taxon>
        <taxon>Bacteroidia</taxon>
        <taxon>Bacteroidales</taxon>
        <taxon>Prevotellaceae</taxon>
        <taxon>Xylanibacter</taxon>
    </lineage>
</organism>
<dbReference type="EMBL" id="FNRF01000002">
    <property type="protein sequence ID" value="SEA28310.1"/>
    <property type="molecule type" value="Genomic_DNA"/>
</dbReference>
<dbReference type="Gene3D" id="3.20.20.380">
    <property type="entry name" value="Copper homeostasis (CutC) domain"/>
    <property type="match status" value="1"/>
</dbReference>
<dbReference type="RefSeq" id="WP_074760490.1">
    <property type="nucleotide sequence ID" value="NZ_FNRF01000002.1"/>
</dbReference>
<dbReference type="AlphaFoldDB" id="A0A1H3ZXA8"/>
<dbReference type="Proteomes" id="UP000182257">
    <property type="component" value="Unassembled WGS sequence"/>
</dbReference>
<evidence type="ECO:0000256" key="2">
    <source>
        <dbReference type="HAMAP-Rule" id="MF_00795"/>
    </source>
</evidence>
<evidence type="ECO:0000313" key="3">
    <source>
        <dbReference type="EMBL" id="SEA28310.1"/>
    </source>
</evidence>
<evidence type="ECO:0000313" key="4">
    <source>
        <dbReference type="Proteomes" id="UP000182257"/>
    </source>
</evidence>
<dbReference type="GO" id="GO:0005507">
    <property type="term" value="F:copper ion binding"/>
    <property type="evidence" value="ECO:0007669"/>
    <property type="project" value="TreeGrafter"/>
</dbReference>
<comment type="caution">
    <text evidence="2">Once thought to be involved in copper homeostasis, experiments in E.coli have shown this is not the case.</text>
</comment>
<keyword evidence="2" id="KW-0963">Cytoplasm</keyword>
<protein>
    <recommendedName>
        <fullName evidence="2">PF03932 family protein CutC</fullName>
    </recommendedName>
</protein>
<dbReference type="PANTHER" id="PTHR12598:SF0">
    <property type="entry name" value="COPPER HOMEOSTASIS PROTEIN CUTC HOMOLOG"/>
    <property type="match status" value="1"/>
</dbReference>
<sequence length="223" mass="23945">MKRTLEVCTGNMASVIAAAEGGAERIELCTALALGGVTPTIGMMKWIRQQYPELKIQVLIRSREGDFVYNKTDLEAMLEDIRLSLPYCDGIVCGALTADGDIDVEALKLMVEASNGKPFTFHRAFDRCREPEEALEQIIAAGCARILTSGHEPSAEQGIPLLRKLVEQAAGRIIIMPGGGVTTKNARLIIDQTGCMEIHGSFSAGSGVTSADDVKYVLSTIGE</sequence>
<proteinExistence type="inferred from homology"/>
<comment type="similarity">
    <text evidence="1 2">Belongs to the CutC family.</text>
</comment>
<dbReference type="PANTHER" id="PTHR12598">
    <property type="entry name" value="COPPER HOMEOSTASIS PROTEIN CUTC"/>
    <property type="match status" value="1"/>
</dbReference>
<name>A0A1H3ZXA8_XYLRU</name>
<dbReference type="InterPro" id="IPR005627">
    <property type="entry name" value="CutC-like"/>
</dbReference>
<gene>
    <name evidence="2" type="primary">cutC</name>
    <name evidence="3" type="ORF">SAMN05216462_0964</name>
</gene>
<dbReference type="HAMAP" id="MF_00795">
    <property type="entry name" value="CutC"/>
    <property type="match status" value="1"/>
</dbReference>
<accession>A0A1H3ZXA8</accession>
<comment type="subcellular location">
    <subcellularLocation>
        <location evidence="2">Cytoplasm</location>
    </subcellularLocation>
</comment>
<evidence type="ECO:0000256" key="1">
    <source>
        <dbReference type="ARBA" id="ARBA00007768"/>
    </source>
</evidence>